<sequence length="61" mass="6791">MRTGPSRPRARATANPIPPVPPVTTARLDIVFYSFLAVRDRGPVVWTDKCGNRRFERPGVA</sequence>
<evidence type="ECO:0000313" key="2">
    <source>
        <dbReference type="EMBL" id="BBX52516.1"/>
    </source>
</evidence>
<protein>
    <submittedName>
        <fullName evidence="2">Uncharacterized protein</fullName>
    </submittedName>
</protein>
<dbReference type="Proteomes" id="UP000466785">
    <property type="component" value="Chromosome"/>
</dbReference>
<gene>
    <name evidence="2" type="ORF">MPOR_35420</name>
</gene>
<accession>A0A6N4VA68</accession>
<feature type="region of interest" description="Disordered" evidence="1">
    <location>
        <begin position="1"/>
        <end position="20"/>
    </location>
</feature>
<evidence type="ECO:0000256" key="1">
    <source>
        <dbReference type="SAM" id="MobiDB-lite"/>
    </source>
</evidence>
<evidence type="ECO:0000313" key="3">
    <source>
        <dbReference type="Proteomes" id="UP000466785"/>
    </source>
</evidence>
<proteinExistence type="predicted"/>
<reference evidence="2 3" key="1">
    <citation type="journal article" date="2019" name="Emerg. Microbes Infect.">
        <title>Comprehensive subspecies identification of 175 nontuberculous mycobacteria species based on 7547 genomic profiles.</title>
        <authorList>
            <person name="Matsumoto Y."/>
            <person name="Kinjo T."/>
            <person name="Motooka D."/>
            <person name="Nabeya D."/>
            <person name="Jung N."/>
            <person name="Uechi K."/>
            <person name="Horii T."/>
            <person name="Iida T."/>
            <person name="Fujita J."/>
            <person name="Nakamura S."/>
        </authorList>
    </citation>
    <scope>NUCLEOTIDE SEQUENCE [LARGE SCALE GENOMIC DNA]</scope>
    <source>
        <strain evidence="2 3">JCM 12603</strain>
    </source>
</reference>
<dbReference type="AlphaFoldDB" id="A0A6N4VA68"/>
<organism evidence="2 3">
    <name type="scientific">Mycolicibacterium poriferae</name>
    <dbReference type="NCBI Taxonomy" id="39694"/>
    <lineage>
        <taxon>Bacteria</taxon>
        <taxon>Bacillati</taxon>
        <taxon>Actinomycetota</taxon>
        <taxon>Actinomycetes</taxon>
        <taxon>Mycobacteriales</taxon>
        <taxon>Mycobacteriaceae</taxon>
        <taxon>Mycolicibacterium</taxon>
    </lineage>
</organism>
<name>A0A6N4VA68_9MYCO</name>
<dbReference type="EMBL" id="AP022570">
    <property type="protein sequence ID" value="BBX52516.1"/>
    <property type="molecule type" value="Genomic_DNA"/>
</dbReference>
<keyword evidence="3" id="KW-1185">Reference proteome</keyword>
<dbReference type="KEGG" id="mpof:MPOR_35420"/>